<dbReference type="Pfam" id="PF25593">
    <property type="entry name" value="GldD_lipo"/>
    <property type="match status" value="1"/>
</dbReference>
<dbReference type="Proteomes" id="UP000262142">
    <property type="component" value="Unassembled WGS sequence"/>
</dbReference>
<dbReference type="EMBL" id="UNSC01000005">
    <property type="protein sequence ID" value="SZD73464.1"/>
    <property type="molecule type" value="Genomic_DNA"/>
</dbReference>
<gene>
    <name evidence="1" type="ORF">SAMEA104719789_01277</name>
</gene>
<dbReference type="AlphaFoldDB" id="A0A383U0U7"/>
<keyword evidence="2" id="KW-1185">Reference proteome</keyword>
<dbReference type="PROSITE" id="PS51257">
    <property type="entry name" value="PROKAR_LIPOPROTEIN"/>
    <property type="match status" value="1"/>
</dbReference>
<organism evidence="1 2">
    <name type="scientific">Candidatus Ornithobacterium hominis</name>
    <dbReference type="NCBI Taxonomy" id="2497989"/>
    <lineage>
        <taxon>Bacteria</taxon>
        <taxon>Pseudomonadati</taxon>
        <taxon>Bacteroidota</taxon>
        <taxon>Flavobacteriia</taxon>
        <taxon>Flavobacteriales</taxon>
        <taxon>Weeksellaceae</taxon>
        <taxon>Ornithobacterium</taxon>
    </lineage>
</organism>
<dbReference type="InterPro" id="IPR019850">
    <property type="entry name" value="GldD-like"/>
</dbReference>
<name>A0A383U0U7_9FLAO</name>
<keyword evidence="1" id="KW-0449">Lipoprotein</keyword>
<sequence>MKVTINFICFFLSLIFFSCSRGKELPKPFGHLRLAYAEPRFSNFEKPCAFKFQVADFSQIKNKERNCSFDIYYPRLKATIYLTYEPINQNLNALIDDAEKSVYEPHTSRASYIKPQLIIRPNEKVYGTLYELGGNAALNYQFHLTDSTQHFLRGALYFNAYPNPDSLAPAKDYMLKNIQHLMETLEWK</sequence>
<protein>
    <submittedName>
        <fullName evidence="1">Gliding motility-associated lipoprotein GldD</fullName>
    </submittedName>
</protein>
<dbReference type="RefSeq" id="WP_119058225.1">
    <property type="nucleotide sequence ID" value="NZ_UNSC01000005.1"/>
</dbReference>
<dbReference type="OrthoDB" id="679501at2"/>
<accession>A0A383U0U7</accession>
<proteinExistence type="predicted"/>
<evidence type="ECO:0000313" key="1">
    <source>
        <dbReference type="EMBL" id="SZD73464.1"/>
    </source>
</evidence>
<dbReference type="NCBIfam" id="TIGR03512">
    <property type="entry name" value="GldD_lipo"/>
    <property type="match status" value="1"/>
</dbReference>
<evidence type="ECO:0000313" key="2">
    <source>
        <dbReference type="Proteomes" id="UP000262142"/>
    </source>
</evidence>
<reference evidence="1 2" key="1">
    <citation type="submission" date="2018-09" db="EMBL/GenBank/DDBJ databases">
        <authorList>
            <consortium name="Pathogen Informatics"/>
        </authorList>
    </citation>
    <scope>NUCLEOTIDE SEQUENCE [LARGE SCALE GENOMIC DNA]</scope>
    <source>
        <strain evidence="1 2">OH-22767</strain>
    </source>
</reference>